<keyword evidence="2" id="KW-0812">Transmembrane</keyword>
<evidence type="ECO:0000313" key="4">
    <source>
        <dbReference type="EMBL" id="CCA70534.1"/>
    </source>
</evidence>
<feature type="region of interest" description="Disordered" evidence="1">
    <location>
        <begin position="30"/>
        <end position="49"/>
    </location>
</feature>
<feature type="region of interest" description="Disordered" evidence="1">
    <location>
        <begin position="132"/>
        <end position="154"/>
    </location>
</feature>
<reference evidence="4 5" key="1">
    <citation type="journal article" date="2011" name="PLoS Pathog.">
        <title>Endophytic Life Strategies Decoded by Genome and Transcriptome Analyses of the Mutualistic Root Symbiont Piriformospora indica.</title>
        <authorList>
            <person name="Zuccaro A."/>
            <person name="Lahrmann U."/>
            <person name="Guldener U."/>
            <person name="Langen G."/>
            <person name="Pfiffi S."/>
            <person name="Biedenkopf D."/>
            <person name="Wong P."/>
            <person name="Samans B."/>
            <person name="Grimm C."/>
            <person name="Basiewicz M."/>
            <person name="Murat C."/>
            <person name="Martin F."/>
            <person name="Kogel K.H."/>
        </authorList>
    </citation>
    <scope>NUCLEOTIDE SEQUENCE [LARGE SCALE GENOMIC DNA]</scope>
    <source>
        <strain evidence="4 5">DSM 11827</strain>
    </source>
</reference>
<dbReference type="EMBL" id="CAFZ01000086">
    <property type="protein sequence ID" value="CCA70534.1"/>
    <property type="molecule type" value="Genomic_DNA"/>
</dbReference>
<dbReference type="Proteomes" id="UP000007148">
    <property type="component" value="Unassembled WGS sequence"/>
</dbReference>
<keyword evidence="3" id="KW-0732">Signal</keyword>
<dbReference type="AlphaFoldDB" id="G4TGU1"/>
<dbReference type="InParanoid" id="G4TGU1"/>
<dbReference type="HOGENOM" id="CLU_1704937_0_0_1"/>
<evidence type="ECO:0000313" key="5">
    <source>
        <dbReference type="Proteomes" id="UP000007148"/>
    </source>
</evidence>
<evidence type="ECO:0000256" key="1">
    <source>
        <dbReference type="SAM" id="MobiDB-lite"/>
    </source>
</evidence>
<name>G4TGU1_SERID</name>
<feature type="transmembrane region" description="Helical" evidence="2">
    <location>
        <begin position="61"/>
        <end position="83"/>
    </location>
</feature>
<accession>G4TGU1</accession>
<comment type="caution">
    <text evidence="4">The sequence shown here is derived from an EMBL/GenBank/DDBJ whole genome shotgun (WGS) entry which is preliminary data.</text>
</comment>
<keyword evidence="5" id="KW-1185">Reference proteome</keyword>
<sequence length="154" mass="16586">MPSSSPSLYSSTVLIFLQFLWSTNAAVVSSTSSSSSPRRKPCTDENGHPIKKGLCNSTLTISLATSVPVILFFSLGILIFVKLRRKRAQEAMMNELGLESKASLPGTTTTTTPHPPSRTKVVKVKLPGLHIPPQMGTYPGPDSVTTPVSLHIRQ</sequence>
<protein>
    <submittedName>
        <fullName evidence="4">Uncharacterized protein</fullName>
    </submittedName>
</protein>
<keyword evidence="2" id="KW-1133">Transmembrane helix</keyword>
<gene>
    <name evidence="4" type="ORF">PIIN_04471</name>
</gene>
<dbReference type="OrthoDB" id="5584045at2759"/>
<feature type="signal peptide" evidence="3">
    <location>
        <begin position="1"/>
        <end position="25"/>
    </location>
</feature>
<keyword evidence="2" id="KW-0472">Membrane</keyword>
<organism evidence="4 5">
    <name type="scientific">Serendipita indica (strain DSM 11827)</name>
    <name type="common">Root endophyte fungus</name>
    <name type="synonym">Piriformospora indica</name>
    <dbReference type="NCBI Taxonomy" id="1109443"/>
    <lineage>
        <taxon>Eukaryota</taxon>
        <taxon>Fungi</taxon>
        <taxon>Dikarya</taxon>
        <taxon>Basidiomycota</taxon>
        <taxon>Agaricomycotina</taxon>
        <taxon>Agaricomycetes</taxon>
        <taxon>Sebacinales</taxon>
        <taxon>Serendipitaceae</taxon>
        <taxon>Serendipita</taxon>
    </lineage>
</organism>
<feature type="chain" id="PRO_5003469095" evidence="3">
    <location>
        <begin position="26"/>
        <end position="154"/>
    </location>
</feature>
<proteinExistence type="predicted"/>
<evidence type="ECO:0000256" key="2">
    <source>
        <dbReference type="SAM" id="Phobius"/>
    </source>
</evidence>
<evidence type="ECO:0000256" key="3">
    <source>
        <dbReference type="SAM" id="SignalP"/>
    </source>
</evidence>